<keyword evidence="1" id="KW-1185">Reference proteome</keyword>
<name>A0A0N5AIK3_9BILA</name>
<evidence type="ECO:0000313" key="2">
    <source>
        <dbReference type="WBParaSite" id="SMUV_0000425301-mRNA-1"/>
    </source>
</evidence>
<protein>
    <submittedName>
        <fullName evidence="2">Uncharacterized protein</fullName>
    </submittedName>
</protein>
<dbReference type="WBParaSite" id="SMUV_0000425301-mRNA-1">
    <property type="protein sequence ID" value="SMUV_0000425301-mRNA-1"/>
    <property type="gene ID" value="SMUV_0000425301"/>
</dbReference>
<reference evidence="2" key="1">
    <citation type="submission" date="2017-02" db="UniProtKB">
        <authorList>
            <consortium name="WormBaseParasite"/>
        </authorList>
    </citation>
    <scope>IDENTIFICATION</scope>
</reference>
<dbReference type="Proteomes" id="UP000046393">
    <property type="component" value="Unplaced"/>
</dbReference>
<accession>A0A0N5AIK3</accession>
<evidence type="ECO:0000313" key="1">
    <source>
        <dbReference type="Proteomes" id="UP000046393"/>
    </source>
</evidence>
<proteinExistence type="predicted"/>
<dbReference type="AlphaFoldDB" id="A0A0N5AIK3"/>
<organism evidence="1 2">
    <name type="scientific">Syphacia muris</name>
    <dbReference type="NCBI Taxonomy" id="451379"/>
    <lineage>
        <taxon>Eukaryota</taxon>
        <taxon>Metazoa</taxon>
        <taxon>Ecdysozoa</taxon>
        <taxon>Nematoda</taxon>
        <taxon>Chromadorea</taxon>
        <taxon>Rhabditida</taxon>
        <taxon>Spirurina</taxon>
        <taxon>Oxyuridomorpha</taxon>
        <taxon>Oxyuroidea</taxon>
        <taxon>Oxyuridae</taxon>
        <taxon>Syphacia</taxon>
    </lineage>
</organism>
<sequence length="75" mass="8702">MWTEGDDSLVKEISSKKEINLSEKSETGFCMKTNVEKTNERNKFSDRIDDRLRDSQLNAETMEKYCLGSEVEEGF</sequence>